<keyword evidence="2" id="KW-1185">Reference proteome</keyword>
<dbReference type="AlphaFoldDB" id="A0AB34GVY2"/>
<dbReference type="Proteomes" id="UP001159641">
    <property type="component" value="Unassembled WGS sequence"/>
</dbReference>
<accession>A0AB34GVY2</accession>
<evidence type="ECO:0000313" key="2">
    <source>
        <dbReference type="Proteomes" id="UP001159641"/>
    </source>
</evidence>
<protein>
    <submittedName>
        <fullName evidence="1">Uncharacterized protein</fullName>
    </submittedName>
</protein>
<name>A0AB34GVY2_ESCRO</name>
<reference evidence="1 2" key="1">
    <citation type="submission" date="2022-11" db="EMBL/GenBank/DDBJ databases">
        <title>Whole genome sequence of Eschrichtius robustus ER-17-0199.</title>
        <authorList>
            <person name="Bruniche-Olsen A."/>
            <person name="Black A.N."/>
            <person name="Fields C.J."/>
            <person name="Walden K."/>
            <person name="Dewoody J.A."/>
        </authorList>
    </citation>
    <scope>NUCLEOTIDE SEQUENCE [LARGE SCALE GENOMIC DNA]</scope>
    <source>
        <strain evidence="1">ER-17-0199</strain>
        <tissue evidence="1">Blubber</tissue>
    </source>
</reference>
<organism evidence="1 2">
    <name type="scientific">Eschrichtius robustus</name>
    <name type="common">California gray whale</name>
    <name type="synonym">Eschrichtius gibbosus</name>
    <dbReference type="NCBI Taxonomy" id="9764"/>
    <lineage>
        <taxon>Eukaryota</taxon>
        <taxon>Metazoa</taxon>
        <taxon>Chordata</taxon>
        <taxon>Craniata</taxon>
        <taxon>Vertebrata</taxon>
        <taxon>Euteleostomi</taxon>
        <taxon>Mammalia</taxon>
        <taxon>Eutheria</taxon>
        <taxon>Laurasiatheria</taxon>
        <taxon>Artiodactyla</taxon>
        <taxon>Whippomorpha</taxon>
        <taxon>Cetacea</taxon>
        <taxon>Mysticeti</taxon>
        <taxon>Eschrichtiidae</taxon>
        <taxon>Eschrichtius</taxon>
    </lineage>
</organism>
<evidence type="ECO:0000313" key="1">
    <source>
        <dbReference type="EMBL" id="KAJ8783418.1"/>
    </source>
</evidence>
<dbReference type="EMBL" id="JAIQCJ010002084">
    <property type="protein sequence ID" value="KAJ8783418.1"/>
    <property type="molecule type" value="Genomic_DNA"/>
</dbReference>
<sequence>MQAAGVETDEGSGSTGQETAGASSFWGLLAQFAWKYQTRHGAQSMDFGARQPQLWSQPHHCPGNQGTSRGCVKVALTLPDCHLHLHLRWADNPYVSGTVHTKDTAPGLIMGAGGTTKAWAGAHSFLNQGLPPSVYSGTICDPEDSRPRP</sequence>
<proteinExistence type="predicted"/>
<gene>
    <name evidence="1" type="ORF">J1605_009123</name>
</gene>
<comment type="caution">
    <text evidence="1">The sequence shown here is derived from an EMBL/GenBank/DDBJ whole genome shotgun (WGS) entry which is preliminary data.</text>
</comment>